<dbReference type="Gene3D" id="3.60.40.10">
    <property type="entry name" value="PPM-type phosphatase domain"/>
    <property type="match status" value="1"/>
</dbReference>
<protein>
    <recommendedName>
        <fullName evidence="1">PPM-type phosphatase domain-containing protein</fullName>
    </recommendedName>
</protein>
<comment type="caution">
    <text evidence="2">The sequence shown here is derived from an EMBL/GenBank/DDBJ whole genome shotgun (WGS) entry which is preliminary data.</text>
</comment>
<dbReference type="SMART" id="SM00331">
    <property type="entry name" value="PP2C_SIG"/>
    <property type="match status" value="1"/>
</dbReference>
<organism evidence="2">
    <name type="scientific">marine sediment metagenome</name>
    <dbReference type="NCBI Taxonomy" id="412755"/>
    <lineage>
        <taxon>unclassified sequences</taxon>
        <taxon>metagenomes</taxon>
        <taxon>ecological metagenomes</taxon>
    </lineage>
</organism>
<feature type="domain" description="PPM-type phosphatase" evidence="1">
    <location>
        <begin position="4"/>
        <end position="194"/>
    </location>
</feature>
<dbReference type="PANTHER" id="PTHR13832:SF827">
    <property type="entry name" value="PROTEIN PHOSPHATASE 1L"/>
    <property type="match status" value="1"/>
</dbReference>
<name>A0A0F9E7U4_9ZZZZ</name>
<dbReference type="SUPFAM" id="SSF81606">
    <property type="entry name" value="PP2C-like"/>
    <property type="match status" value="1"/>
</dbReference>
<accession>A0A0F9E7U4</accession>
<dbReference type="SMART" id="SM00332">
    <property type="entry name" value="PP2Cc"/>
    <property type="match status" value="1"/>
</dbReference>
<dbReference type="GO" id="GO:0004722">
    <property type="term" value="F:protein serine/threonine phosphatase activity"/>
    <property type="evidence" value="ECO:0007669"/>
    <property type="project" value="InterPro"/>
</dbReference>
<evidence type="ECO:0000313" key="2">
    <source>
        <dbReference type="EMBL" id="KKL62256.1"/>
    </source>
</evidence>
<dbReference type="InterPro" id="IPR001932">
    <property type="entry name" value="PPM-type_phosphatase-like_dom"/>
</dbReference>
<dbReference type="PANTHER" id="PTHR13832">
    <property type="entry name" value="PROTEIN PHOSPHATASE 2C"/>
    <property type="match status" value="1"/>
</dbReference>
<dbReference type="CDD" id="cd00143">
    <property type="entry name" value="PP2Cc"/>
    <property type="match status" value="1"/>
</dbReference>
<gene>
    <name evidence="2" type="ORF">LCGC14_2187000</name>
</gene>
<dbReference type="Pfam" id="PF13672">
    <property type="entry name" value="PP2C_2"/>
    <property type="match status" value="1"/>
</dbReference>
<feature type="non-terminal residue" evidence="2">
    <location>
        <position position="194"/>
    </location>
</feature>
<dbReference type="PROSITE" id="PS51746">
    <property type="entry name" value="PPM_2"/>
    <property type="match status" value="1"/>
</dbReference>
<dbReference type="EMBL" id="LAZR01028548">
    <property type="protein sequence ID" value="KKL62256.1"/>
    <property type="molecule type" value="Genomic_DNA"/>
</dbReference>
<sequence length="194" mass="21901">MRPKIEAFGLSDIGHIRKKNEDVFKILEDHYLFSVADGMGGHRAGDIAALHATTHINNLLAKTLLTTVSIDQIINHMKLAIREANFRVFNLSRSNKEYSGMGTTLCFLHLNSSHAIFAHVGDSRIYHYQKNSFIQLTKDHSLINKLKDQNKNFEKKNCKNIITKAIGTYPKIEPSIDTTPFEVGDIFLMTTDGL</sequence>
<dbReference type="AlphaFoldDB" id="A0A0F9E7U4"/>
<dbReference type="InterPro" id="IPR015655">
    <property type="entry name" value="PP2C"/>
</dbReference>
<evidence type="ECO:0000259" key="1">
    <source>
        <dbReference type="PROSITE" id="PS51746"/>
    </source>
</evidence>
<dbReference type="InterPro" id="IPR036457">
    <property type="entry name" value="PPM-type-like_dom_sf"/>
</dbReference>
<reference evidence="2" key="1">
    <citation type="journal article" date="2015" name="Nature">
        <title>Complex archaea that bridge the gap between prokaryotes and eukaryotes.</title>
        <authorList>
            <person name="Spang A."/>
            <person name="Saw J.H."/>
            <person name="Jorgensen S.L."/>
            <person name="Zaremba-Niedzwiedzka K."/>
            <person name="Martijn J."/>
            <person name="Lind A.E."/>
            <person name="van Eijk R."/>
            <person name="Schleper C."/>
            <person name="Guy L."/>
            <person name="Ettema T.J."/>
        </authorList>
    </citation>
    <scope>NUCLEOTIDE SEQUENCE</scope>
</reference>
<proteinExistence type="predicted"/>